<comment type="caution">
    <text evidence="1">The sequence shown here is derived from an EMBL/GenBank/DDBJ whole genome shotgun (WGS) entry which is preliminary data.</text>
</comment>
<organism evidence="1">
    <name type="scientific">marine sediment metagenome</name>
    <dbReference type="NCBI Taxonomy" id="412755"/>
    <lineage>
        <taxon>unclassified sequences</taxon>
        <taxon>metagenomes</taxon>
        <taxon>ecological metagenomes</taxon>
    </lineage>
</organism>
<name>X1KVM2_9ZZZZ</name>
<gene>
    <name evidence="1" type="ORF">S06H3_20015</name>
</gene>
<proteinExistence type="predicted"/>
<sequence>MKPIIENLRNLTDKFRKRANIPDDALDRMKKVAEAAKKAAAEAKAGKV</sequence>
<protein>
    <submittedName>
        <fullName evidence="1">Uncharacterized protein</fullName>
    </submittedName>
</protein>
<dbReference type="EMBL" id="BARV01010317">
    <property type="protein sequence ID" value="GAI10753.1"/>
    <property type="molecule type" value="Genomic_DNA"/>
</dbReference>
<reference evidence="1" key="1">
    <citation type="journal article" date="2014" name="Front. Microbiol.">
        <title>High frequency of phylogenetically diverse reductive dehalogenase-homologous genes in deep subseafloor sedimentary metagenomes.</title>
        <authorList>
            <person name="Kawai M."/>
            <person name="Futagami T."/>
            <person name="Toyoda A."/>
            <person name="Takaki Y."/>
            <person name="Nishi S."/>
            <person name="Hori S."/>
            <person name="Arai W."/>
            <person name="Tsubouchi T."/>
            <person name="Morono Y."/>
            <person name="Uchiyama I."/>
            <person name="Ito T."/>
            <person name="Fujiyama A."/>
            <person name="Inagaki F."/>
            <person name="Takami H."/>
        </authorList>
    </citation>
    <scope>NUCLEOTIDE SEQUENCE</scope>
    <source>
        <strain evidence="1">Expedition CK06-06</strain>
    </source>
</reference>
<evidence type="ECO:0000313" key="1">
    <source>
        <dbReference type="EMBL" id="GAI10753.1"/>
    </source>
</evidence>
<accession>X1KVM2</accession>
<dbReference type="AlphaFoldDB" id="X1KVM2"/>